<dbReference type="SMART" id="SM00392">
    <property type="entry name" value="PROF"/>
    <property type="match status" value="1"/>
</dbReference>
<dbReference type="PRINTS" id="PR00392">
    <property type="entry name" value="PROFILIN"/>
</dbReference>
<gene>
    <name evidence="7" type="ORF">P8C59_001462</name>
</gene>
<dbReference type="InterPro" id="IPR048278">
    <property type="entry name" value="PFN"/>
</dbReference>
<dbReference type="EMBL" id="JAQQPM010000001">
    <property type="protein sequence ID" value="KAK2067751.1"/>
    <property type="molecule type" value="Genomic_DNA"/>
</dbReference>
<comment type="similarity">
    <text evidence="2 6">Belongs to the profilin family.</text>
</comment>
<evidence type="ECO:0000256" key="5">
    <source>
        <dbReference type="ARBA" id="ARBA00023212"/>
    </source>
</evidence>
<dbReference type="PANTHER" id="PTHR11604:SF0">
    <property type="entry name" value="PROFILIN"/>
    <property type="match status" value="1"/>
</dbReference>
<dbReference type="Gene3D" id="3.30.450.30">
    <property type="entry name" value="Dynein light chain 2a, cytoplasmic"/>
    <property type="match status" value="1"/>
</dbReference>
<reference evidence="7" key="1">
    <citation type="journal article" date="2023" name="Mol. Plant Microbe Interact.">
        <title>Elucidating the Obligate Nature and Biological Capacity of an Invasive Fungal Corn Pathogen.</title>
        <authorList>
            <person name="MacCready J.S."/>
            <person name="Roggenkamp E.M."/>
            <person name="Gdanetz K."/>
            <person name="Chilvers M.I."/>
        </authorList>
    </citation>
    <scope>NUCLEOTIDE SEQUENCE</scope>
    <source>
        <strain evidence="7">PM02</strain>
    </source>
</reference>
<evidence type="ECO:0000256" key="6">
    <source>
        <dbReference type="RuleBase" id="RU003909"/>
    </source>
</evidence>
<evidence type="ECO:0000256" key="2">
    <source>
        <dbReference type="ARBA" id="ARBA00010058"/>
    </source>
</evidence>
<accession>A0AAD9HYG2</accession>
<dbReference type="GO" id="GO:0005938">
    <property type="term" value="C:cell cortex"/>
    <property type="evidence" value="ECO:0007669"/>
    <property type="project" value="TreeGrafter"/>
</dbReference>
<comment type="caution">
    <text evidence="7">The sequence shown here is derived from an EMBL/GenBank/DDBJ whole genome shotgun (WGS) entry which is preliminary data.</text>
</comment>
<organism evidence="7 8">
    <name type="scientific">Phyllachora maydis</name>
    <dbReference type="NCBI Taxonomy" id="1825666"/>
    <lineage>
        <taxon>Eukaryota</taxon>
        <taxon>Fungi</taxon>
        <taxon>Dikarya</taxon>
        <taxon>Ascomycota</taxon>
        <taxon>Pezizomycotina</taxon>
        <taxon>Sordariomycetes</taxon>
        <taxon>Sordariomycetidae</taxon>
        <taxon>Phyllachorales</taxon>
        <taxon>Phyllachoraceae</taxon>
        <taxon>Phyllachora</taxon>
    </lineage>
</organism>
<evidence type="ECO:0000256" key="3">
    <source>
        <dbReference type="ARBA" id="ARBA00022490"/>
    </source>
</evidence>
<evidence type="ECO:0000256" key="1">
    <source>
        <dbReference type="ARBA" id="ARBA00004245"/>
    </source>
</evidence>
<dbReference type="Proteomes" id="UP001217918">
    <property type="component" value="Unassembled WGS sequence"/>
</dbReference>
<name>A0AAD9HYG2_9PEZI</name>
<keyword evidence="8" id="KW-1185">Reference proteome</keyword>
<dbReference type="GO" id="GO:0003785">
    <property type="term" value="F:actin monomer binding"/>
    <property type="evidence" value="ECO:0007669"/>
    <property type="project" value="TreeGrafter"/>
</dbReference>
<keyword evidence="5" id="KW-0206">Cytoskeleton</keyword>
<dbReference type="InterPro" id="IPR036140">
    <property type="entry name" value="PFN_sf"/>
</dbReference>
<dbReference type="InterPro" id="IPR005455">
    <property type="entry name" value="PFN_euk"/>
</dbReference>
<dbReference type="CDD" id="cd00148">
    <property type="entry name" value="PROF"/>
    <property type="match status" value="1"/>
</dbReference>
<comment type="subcellular location">
    <subcellularLocation>
        <location evidence="1">Cytoplasm</location>
        <location evidence="1">Cytoskeleton</location>
    </subcellularLocation>
</comment>
<protein>
    <recommendedName>
        <fullName evidence="6">Profilin</fullName>
    </recommendedName>
</protein>
<keyword evidence="3" id="KW-0963">Cytoplasm</keyword>
<evidence type="ECO:0000256" key="4">
    <source>
        <dbReference type="ARBA" id="ARBA00023203"/>
    </source>
</evidence>
<evidence type="ECO:0000313" key="7">
    <source>
        <dbReference type="EMBL" id="KAK2067751.1"/>
    </source>
</evidence>
<proteinExistence type="inferred from homology"/>
<dbReference type="Pfam" id="PF00235">
    <property type="entry name" value="Profilin"/>
    <property type="match status" value="1"/>
</dbReference>
<dbReference type="GO" id="GO:0005856">
    <property type="term" value="C:cytoskeleton"/>
    <property type="evidence" value="ECO:0007669"/>
    <property type="project" value="UniProtKB-SubCell"/>
</dbReference>
<dbReference type="AlphaFoldDB" id="A0AAD9HYG2"/>
<sequence>MQLLEENGLAKKAAAHTSFQSASHKVPTPLCCPAERRDPRKQSSQARLVHPTRNHLRYSSATMSWQAYIDSSLVASGHINKAAIISLAGDSVWAASPDFSLKPEELEKIASIMNGKPEALAEAFREGVYVTGERFVATKIEGRSMYCRSGRMGIAVAKTGQAIVVGHHGENQQAGNATQTVEALADYLENAGF</sequence>
<evidence type="ECO:0000313" key="8">
    <source>
        <dbReference type="Proteomes" id="UP001217918"/>
    </source>
</evidence>
<dbReference type="PRINTS" id="PR01640">
    <property type="entry name" value="PROFILINPLNT"/>
</dbReference>
<dbReference type="PANTHER" id="PTHR11604">
    <property type="entry name" value="PROFILIN"/>
    <property type="match status" value="1"/>
</dbReference>
<dbReference type="SUPFAM" id="SSF55770">
    <property type="entry name" value="Profilin (actin-binding protein)"/>
    <property type="match status" value="1"/>
</dbReference>
<keyword evidence="4 6" id="KW-0009">Actin-binding</keyword>